<dbReference type="Pfam" id="PF13240">
    <property type="entry name" value="Zn_Ribbon_1"/>
    <property type="match status" value="1"/>
</dbReference>
<keyword evidence="2 4" id="KW-0812">Transmembrane</keyword>
<dbReference type="Gene3D" id="3.30.10.20">
    <property type="match status" value="1"/>
</dbReference>
<comment type="caution">
    <text evidence="4">The sequence shown here is derived from an EMBL/GenBank/DDBJ whole genome shotgun (WGS) entry which is preliminary data.</text>
</comment>
<dbReference type="InterPro" id="IPR005543">
    <property type="entry name" value="PASTA_dom"/>
</dbReference>
<feature type="region of interest" description="Disordered" evidence="1">
    <location>
        <begin position="637"/>
        <end position="691"/>
    </location>
</feature>
<accession>A0A261ERW3</accession>
<sequence>MNCPQCGEPIAPELKFCTNCGAPVSQAAPAANAAPMPAPASTSPSPTAPASTTPTPTSTVAQPPAADAEMPSVASATSSAPATPAAATMATAVAQPHRRHTKRIVAAIVVVVLVLVAGTATFLGMHRMLPWQSIPVPTLDQLASKQGTSVDSLTADQVEQELKSEGFQTSRSQQYSGKSAGAFLAFSNVSEGQQLKHGSLIDIIESLGPGVPQGTVGTQATDSKQALADMNVPVTYKAVVTSVPGSSFSPAGTDSGSTGTDAGSTSSSAATPGTVVATYPADGQPVTDTDKGITVAVATQSDTGIPIDYYGQDPDAVQADLESRGYTVTRKAKFSTKANVGKVVASDPALGTAAATGAKVTLYYGVDSSSTHDVFTNIYQPTTGASDGPEAAQGTYCRKDGNCITLSKDCSGSYCELYSSQAPKSSSTTGASTALQTCFGAQASCLPSTKDEWQTITSTYSYQAQDLIYGSTGTFELTTDRQLRDATCETDWDTQIGGSGPGDTVTRCVDDKLQTYSSSQSQIPADNPSYQMDDVWYVYVPVGADIASVAKAGYFDADAMNEAASQGDPNADTPYLVARDPSLYDETKIHMADVTNLDEYKQGPFVPFLGNSSRLTVKPAPSDQSAYYLVENPVDPNNLGAFPETDIDDLNSSDESTSEPSESAQPSPSATSSESSASPSASPSATPKTYTPDEVKAAVGSGDFTPIAGTYCAKYSQTPGSCYTIDASGNITLSDDYDNRGTEQLKTTVDDWQDMSGNSTMLYLSGLDSYGGCKTSSGVDHSNFDCSNANTVWPYQILYCPDPAAIDWTSLGAMSTPKENVPFVRPAPQGASQDYTNWGDYFNYAYYKVS</sequence>
<dbReference type="InterPro" id="IPR026870">
    <property type="entry name" value="Zinc_ribbon_dom"/>
</dbReference>
<protein>
    <submittedName>
        <fullName evidence="4">Transmembrane serine/threonine-protein kinase B</fullName>
    </submittedName>
</protein>
<feature type="domain" description="PASTA" evidence="3">
    <location>
        <begin position="304"/>
        <end position="366"/>
    </location>
</feature>
<keyword evidence="5" id="KW-1185">Reference proteome</keyword>
<keyword evidence="2" id="KW-0472">Membrane</keyword>
<dbReference type="Proteomes" id="UP000216725">
    <property type="component" value="Unassembled WGS sequence"/>
</dbReference>
<feature type="compositionally biased region" description="Low complexity" evidence="1">
    <location>
        <begin position="653"/>
        <end position="687"/>
    </location>
</feature>
<dbReference type="EMBL" id="MWWR01000019">
    <property type="protein sequence ID" value="OZG49416.1"/>
    <property type="molecule type" value="Genomic_DNA"/>
</dbReference>
<dbReference type="GO" id="GO:0016301">
    <property type="term" value="F:kinase activity"/>
    <property type="evidence" value="ECO:0007669"/>
    <property type="project" value="UniProtKB-KW"/>
</dbReference>
<evidence type="ECO:0000259" key="3">
    <source>
        <dbReference type="PROSITE" id="PS51178"/>
    </source>
</evidence>
<organism evidence="4 5">
    <name type="scientific">Pseudoscardovia radai</name>
    <dbReference type="NCBI Taxonomy" id="987066"/>
    <lineage>
        <taxon>Bacteria</taxon>
        <taxon>Bacillati</taxon>
        <taxon>Actinomycetota</taxon>
        <taxon>Actinomycetes</taxon>
        <taxon>Bifidobacteriales</taxon>
        <taxon>Bifidobacteriaceae</taxon>
        <taxon>Pseudoscardovia</taxon>
    </lineage>
</organism>
<dbReference type="SMART" id="SM00740">
    <property type="entry name" value="PASTA"/>
    <property type="match status" value="2"/>
</dbReference>
<keyword evidence="4" id="KW-0418">Kinase</keyword>
<keyword evidence="4" id="KW-0808">Transferase</keyword>
<feature type="region of interest" description="Disordered" evidence="1">
    <location>
        <begin position="243"/>
        <end position="273"/>
    </location>
</feature>
<evidence type="ECO:0000256" key="2">
    <source>
        <dbReference type="SAM" id="Phobius"/>
    </source>
</evidence>
<proteinExistence type="predicted"/>
<dbReference type="Pfam" id="PF03793">
    <property type="entry name" value="PASTA"/>
    <property type="match status" value="1"/>
</dbReference>
<evidence type="ECO:0000313" key="5">
    <source>
        <dbReference type="Proteomes" id="UP000216725"/>
    </source>
</evidence>
<evidence type="ECO:0000313" key="4">
    <source>
        <dbReference type="EMBL" id="OZG49416.1"/>
    </source>
</evidence>
<dbReference type="PROSITE" id="PS51178">
    <property type="entry name" value="PASTA"/>
    <property type="match status" value="1"/>
</dbReference>
<dbReference type="AlphaFoldDB" id="A0A261ERW3"/>
<feature type="compositionally biased region" description="Low complexity" evidence="1">
    <location>
        <begin position="249"/>
        <end position="273"/>
    </location>
</feature>
<reference evidence="4 5" key="1">
    <citation type="journal article" date="2017" name="BMC Genomics">
        <title>Comparative genomic and phylogenomic analyses of the Bifidobacteriaceae family.</title>
        <authorList>
            <person name="Lugli G.A."/>
            <person name="Milani C."/>
            <person name="Turroni F."/>
            <person name="Duranti S."/>
            <person name="Mancabelli L."/>
            <person name="Mangifesta M."/>
            <person name="Ferrario C."/>
            <person name="Modesto M."/>
            <person name="Mattarelli P."/>
            <person name="Jiri K."/>
            <person name="van Sinderen D."/>
            <person name="Ventura M."/>
        </authorList>
    </citation>
    <scope>NUCLEOTIDE SEQUENCE [LARGE SCALE GENOMIC DNA]</scope>
    <source>
        <strain evidence="4 5">DSM 24742</strain>
    </source>
</reference>
<name>A0A261ERW3_9BIFI</name>
<feature type="transmembrane region" description="Helical" evidence="2">
    <location>
        <begin position="104"/>
        <end position="125"/>
    </location>
</feature>
<gene>
    <name evidence="4" type="ORF">PSRA_1665</name>
</gene>
<feature type="region of interest" description="Disordered" evidence="1">
    <location>
        <begin position="28"/>
        <end position="80"/>
    </location>
</feature>
<keyword evidence="2" id="KW-1133">Transmembrane helix</keyword>
<evidence type="ECO:0000256" key="1">
    <source>
        <dbReference type="SAM" id="MobiDB-lite"/>
    </source>
</evidence>